<proteinExistence type="predicted"/>
<organism evidence="1 2">
    <name type="scientific">Parelaphostrongylus tenuis</name>
    <name type="common">Meningeal worm</name>
    <dbReference type="NCBI Taxonomy" id="148309"/>
    <lineage>
        <taxon>Eukaryota</taxon>
        <taxon>Metazoa</taxon>
        <taxon>Ecdysozoa</taxon>
        <taxon>Nematoda</taxon>
        <taxon>Chromadorea</taxon>
        <taxon>Rhabditida</taxon>
        <taxon>Rhabditina</taxon>
        <taxon>Rhabditomorpha</taxon>
        <taxon>Strongyloidea</taxon>
        <taxon>Metastrongylidae</taxon>
        <taxon>Parelaphostrongylus</taxon>
    </lineage>
</organism>
<dbReference type="AlphaFoldDB" id="A0AAD5LRL9"/>
<accession>A0AAD5LRL9</accession>
<evidence type="ECO:0000313" key="2">
    <source>
        <dbReference type="Proteomes" id="UP001196413"/>
    </source>
</evidence>
<dbReference type="Proteomes" id="UP001196413">
    <property type="component" value="Unassembled WGS sequence"/>
</dbReference>
<keyword evidence="2" id="KW-1185">Reference proteome</keyword>
<sequence>MSFLYICRRLCIRRSSRSELLVSQGMCIKSDKYQTEFSADIVGIPIQALVTACVGELLDGKLAACAQSLRFVQMSFAVVVEDSADEKHVTGLPGSVESKLCFCL</sequence>
<protein>
    <submittedName>
        <fullName evidence="1">Uncharacterized protein</fullName>
    </submittedName>
</protein>
<name>A0AAD5LRL9_PARTN</name>
<evidence type="ECO:0000313" key="1">
    <source>
        <dbReference type="EMBL" id="KAJ1345512.1"/>
    </source>
</evidence>
<dbReference type="EMBL" id="JAHQIW010000010">
    <property type="protein sequence ID" value="KAJ1345512.1"/>
    <property type="molecule type" value="Genomic_DNA"/>
</dbReference>
<comment type="caution">
    <text evidence="1">The sequence shown here is derived from an EMBL/GenBank/DDBJ whole genome shotgun (WGS) entry which is preliminary data.</text>
</comment>
<reference evidence="1" key="1">
    <citation type="submission" date="2021-06" db="EMBL/GenBank/DDBJ databases">
        <title>Parelaphostrongylus tenuis whole genome reference sequence.</title>
        <authorList>
            <person name="Garwood T.J."/>
            <person name="Larsen P.A."/>
            <person name="Fountain-Jones N.M."/>
            <person name="Garbe J.R."/>
            <person name="Macchietto M.G."/>
            <person name="Kania S.A."/>
            <person name="Gerhold R.W."/>
            <person name="Richards J.E."/>
            <person name="Wolf T.M."/>
        </authorList>
    </citation>
    <scope>NUCLEOTIDE SEQUENCE</scope>
    <source>
        <strain evidence="1">MNPRO001-30</strain>
        <tissue evidence="1">Meninges</tissue>
    </source>
</reference>
<gene>
    <name evidence="1" type="ORF">KIN20_000066</name>
</gene>